<evidence type="ECO:0000313" key="2">
    <source>
        <dbReference type="EMBL" id="CZF78709.1"/>
    </source>
</evidence>
<dbReference type="InterPro" id="IPR014030">
    <property type="entry name" value="Ketoacyl_synth_N"/>
</dbReference>
<dbReference type="InterPro" id="IPR016039">
    <property type="entry name" value="Thiolase-like"/>
</dbReference>
<accession>A0A128EVW5</accession>
<dbReference type="SUPFAM" id="SSF53901">
    <property type="entry name" value="Thiolase-like"/>
    <property type="match status" value="1"/>
</dbReference>
<dbReference type="Pfam" id="PF13723">
    <property type="entry name" value="Ketoacyl-synt_2"/>
    <property type="match status" value="1"/>
</dbReference>
<dbReference type="AlphaFoldDB" id="A0A128EVW5"/>
<name>A0A128EVW5_9GAMM</name>
<protein>
    <recommendedName>
        <fullName evidence="1">Beta-ketoacyl synthase-like N-terminal domain-containing protein</fullName>
    </recommendedName>
</protein>
<dbReference type="GO" id="GO:0016746">
    <property type="term" value="F:acyltransferase activity"/>
    <property type="evidence" value="ECO:0007669"/>
    <property type="project" value="InterPro"/>
</dbReference>
<dbReference type="OrthoDB" id="9798676at2"/>
<sequence>MSSIQFNIQRLYALSPGLENTDNWTVWQKNQCQWPDDAATPSANAIPAMMRRRMSPLSKLVVQVAAELTDQEEIAYAVFSSRHGELQRTIQLLLDILSGESASPTAFSQSVHNTAAGLFTIATKKPIPATSLAGGKDGFHYALLEAFIFLSQHPDKKVLVVDFDAPLPEIYAKFDAHTTAPYALGLVLEAGDKIKVKRSATQSDFDNPALPQALDFYCQWLRLNTQFSLQSGRQLWSWQIGDFECSD</sequence>
<reference evidence="3" key="1">
    <citation type="submission" date="2016-02" db="EMBL/GenBank/DDBJ databases">
        <authorList>
            <person name="Rodrigo-Torres Lidia"/>
            <person name="Arahal R.David."/>
        </authorList>
    </citation>
    <scope>NUCLEOTIDE SEQUENCE [LARGE SCALE GENOMIC DNA]</scope>
    <source>
        <strain evidence="3">CECT 8713</strain>
    </source>
</reference>
<dbReference type="Proteomes" id="UP000073601">
    <property type="component" value="Unassembled WGS sequence"/>
</dbReference>
<organism evidence="2 3">
    <name type="scientific">Grimontia marina</name>
    <dbReference type="NCBI Taxonomy" id="646534"/>
    <lineage>
        <taxon>Bacteria</taxon>
        <taxon>Pseudomonadati</taxon>
        <taxon>Pseudomonadota</taxon>
        <taxon>Gammaproteobacteria</taxon>
        <taxon>Vibrionales</taxon>
        <taxon>Vibrionaceae</taxon>
        <taxon>Grimontia</taxon>
    </lineage>
</organism>
<keyword evidence="3" id="KW-1185">Reference proteome</keyword>
<gene>
    <name evidence="2" type="ORF">GMA8713_00683</name>
</gene>
<proteinExistence type="predicted"/>
<feature type="domain" description="Beta-ketoacyl synthase-like N-terminal" evidence="1">
    <location>
        <begin position="24"/>
        <end position="239"/>
    </location>
</feature>
<dbReference type="EMBL" id="FIZY01000004">
    <property type="protein sequence ID" value="CZF78709.1"/>
    <property type="molecule type" value="Genomic_DNA"/>
</dbReference>
<dbReference type="RefSeq" id="WP_084387644.1">
    <property type="nucleotide sequence ID" value="NZ_CAWRCI010000004.1"/>
</dbReference>
<evidence type="ECO:0000313" key="3">
    <source>
        <dbReference type="Proteomes" id="UP000073601"/>
    </source>
</evidence>
<evidence type="ECO:0000259" key="1">
    <source>
        <dbReference type="Pfam" id="PF13723"/>
    </source>
</evidence>